<evidence type="ECO:0000313" key="2">
    <source>
        <dbReference type="Proteomes" id="UP000826212"/>
    </source>
</evidence>
<name>A0AC61NFW3_9BACT</name>
<keyword evidence="2" id="KW-1185">Reference proteome</keyword>
<gene>
    <name evidence="1" type="ORF">K4L44_10970</name>
</gene>
<reference evidence="1" key="1">
    <citation type="submission" date="2021-08" db="EMBL/GenBank/DDBJ databases">
        <title>Novel anaerobic bacterium isolated from sea squirt in East Sea, Republic of Korea.</title>
        <authorList>
            <person name="Nguyen T.H."/>
            <person name="Li Z."/>
            <person name="Lee Y.-J."/>
            <person name="Ko J."/>
            <person name="Kim S.-G."/>
        </authorList>
    </citation>
    <scope>NUCLEOTIDE SEQUENCE</scope>
    <source>
        <strain evidence="1">KCTC 25031</strain>
    </source>
</reference>
<organism evidence="1 2">
    <name type="scientific">Halosquirtibacter laminarini</name>
    <dbReference type="NCBI Taxonomy" id="3374600"/>
    <lineage>
        <taxon>Bacteria</taxon>
        <taxon>Pseudomonadati</taxon>
        <taxon>Bacteroidota</taxon>
        <taxon>Bacteroidia</taxon>
        <taxon>Marinilabiliales</taxon>
        <taxon>Prolixibacteraceae</taxon>
        <taxon>Halosquirtibacter</taxon>
    </lineage>
</organism>
<accession>A0AC61NFW3</accession>
<dbReference type="EMBL" id="CP081303">
    <property type="protein sequence ID" value="QZE13110.1"/>
    <property type="molecule type" value="Genomic_DNA"/>
</dbReference>
<protein>
    <submittedName>
        <fullName evidence="1">Tyrosine-type recombinase/integrase</fullName>
    </submittedName>
</protein>
<dbReference type="Proteomes" id="UP000826212">
    <property type="component" value="Chromosome"/>
</dbReference>
<sequence length="293" mass="34187">MGLNDFLNYIEHEKRMSSYTVVAYKSDLNQFIDFAHGLVDDFEWKTVDGFLIREWVVFLMGKGMAPRTVHRKISALKSLYRFYLVNGYVVKDPTSLVVLPKIRKKLPFFVRIKEMDNLFDHDNFRDDFSGVRDKAILHVLYGTGMRLSELVGLKRRNIDFAQKKMKVLGKGNKERIVPFNDELSHVMSRYLLFCDGLFDEKNDVFFLTDKGEQVYHKFVYRVVKRYLARVSTISKKSPHVLRHSYATHMLNSGADLRAIQELLGHASLASTEVYTHTTFDKLRKVYKQAHSRG</sequence>
<evidence type="ECO:0000313" key="1">
    <source>
        <dbReference type="EMBL" id="QZE13110.1"/>
    </source>
</evidence>
<proteinExistence type="predicted"/>